<reference evidence="9" key="1">
    <citation type="submission" date="2024-03" db="EMBL/GenBank/DDBJ databases">
        <title>Complete genome sequence of Mycoplasma gypis type strain B1/T1.</title>
        <authorList>
            <person name="Spergser J."/>
        </authorList>
    </citation>
    <scope>NUCLEOTIDE SEQUENCE [LARGE SCALE GENOMIC DNA]</scope>
    <source>
        <strain evidence="9">B1/T1</strain>
    </source>
</reference>
<dbReference type="PANTHER" id="PTHR30043">
    <property type="entry name" value="PHOSPHONATES TRANSPORT SYSTEM PERMEASE PROTEIN"/>
    <property type="match status" value="1"/>
</dbReference>
<gene>
    <name evidence="9" type="ORF">WG616_01845</name>
</gene>
<keyword evidence="4 7" id="KW-0812">Transmembrane</keyword>
<dbReference type="EMBL" id="CP148066">
    <property type="protein sequence ID" value="WXL28098.1"/>
    <property type="molecule type" value="Genomic_DNA"/>
</dbReference>
<feature type="transmembrane region" description="Helical" evidence="7">
    <location>
        <begin position="266"/>
        <end position="287"/>
    </location>
</feature>
<feature type="domain" description="ABC transmembrane type-1" evidence="8">
    <location>
        <begin position="101"/>
        <end position="287"/>
    </location>
</feature>
<evidence type="ECO:0000259" key="8">
    <source>
        <dbReference type="PROSITE" id="PS50928"/>
    </source>
</evidence>
<evidence type="ECO:0000256" key="3">
    <source>
        <dbReference type="ARBA" id="ARBA00022475"/>
    </source>
</evidence>
<organism evidence="9 10">
    <name type="scientific">[Mycoplasma] gypis</name>
    <dbReference type="NCBI Taxonomy" id="92404"/>
    <lineage>
        <taxon>Bacteria</taxon>
        <taxon>Bacillati</taxon>
        <taxon>Mycoplasmatota</taxon>
        <taxon>Mycoplasmoidales</taxon>
        <taxon>Metamycoplasmataceae</taxon>
        <taxon>Metamycoplasma</taxon>
    </lineage>
</organism>
<dbReference type="RefSeq" id="WP_205498470.1">
    <property type="nucleotide sequence ID" value="NZ_CP148066.1"/>
</dbReference>
<evidence type="ECO:0000256" key="7">
    <source>
        <dbReference type="RuleBase" id="RU363032"/>
    </source>
</evidence>
<sequence>MQTSSELWRHRFDKFKGYFQPKFIDIDNQRVTKKFPWRLIFGWILGTIAFIVMLVILKPNFDSWSNFWSYIGNFFKVGVNAQIGDQEITPMDTFLTSLDLLWRTIIYSLSGTFLGVVISVPLALLSSKNVIRKAYIYYPFRALMSIVRAIPPIVIAYIFYFVVSPSLAATLAVAVFVSSLMTKWLYEDLDTYDVSNYYSMQAIGNNKYLAFKKAIFPYLLKRIISYGFYSFEMVVRFAAILSIVGISTIGTLLIDDYGTPDNFSHLSIVLWVLIIFMIFMEFMNYFIKKYILEFTPRSAKLDKTQSLDAQITELKTQKPKNYYWKIILGIVTFVLILYSLIQIEWASVNEVKLALFKQGVKLLFTPDWSLFSLATENNVISQGLIAFVIAIVSSVIGLVLALCLGLLASKNIVGKFLCLPFKLIIIIIRAIPPFTMALLCLLLVKGSESFAGALALGIHSVGMLGKLINDSIEKIDPKILQSLDSVGVSRFHKIKYGVFKQIMPQTISNFLYRVEINFKTTVVIGAVGASPFGFNIAIYSADIRNWDKLSSYLIFIIVVLLILEQISNIIRKKLMTGYFFSQNFFFVRKWREYVKLKAVANSYVYPQLNYINSFKNCQYVNALALHKKLYLNSSKSLKEHKQTNKQNAKIYYTQLKSHYQQLRKLQSQAFWAEFKKLIKIYKVNVFKILKKSKKAMLKTTRKYFEKLDGLNA</sequence>
<feature type="transmembrane region" description="Helical" evidence="7">
    <location>
        <begin position="384"/>
        <end position="407"/>
    </location>
</feature>
<evidence type="ECO:0000256" key="6">
    <source>
        <dbReference type="ARBA" id="ARBA00023136"/>
    </source>
</evidence>
<evidence type="ECO:0000256" key="4">
    <source>
        <dbReference type="ARBA" id="ARBA00022692"/>
    </source>
</evidence>
<evidence type="ECO:0000256" key="5">
    <source>
        <dbReference type="ARBA" id="ARBA00022989"/>
    </source>
</evidence>
<evidence type="ECO:0000256" key="1">
    <source>
        <dbReference type="ARBA" id="ARBA00004651"/>
    </source>
</evidence>
<evidence type="ECO:0000313" key="10">
    <source>
        <dbReference type="Proteomes" id="UP001460679"/>
    </source>
</evidence>
<keyword evidence="2 7" id="KW-0813">Transport</keyword>
<dbReference type="SUPFAM" id="SSF161098">
    <property type="entry name" value="MetI-like"/>
    <property type="match status" value="2"/>
</dbReference>
<keyword evidence="3" id="KW-1003">Cell membrane</keyword>
<feature type="transmembrane region" description="Helical" evidence="7">
    <location>
        <begin position="450"/>
        <end position="468"/>
    </location>
</feature>
<feature type="transmembrane region" description="Helical" evidence="7">
    <location>
        <begin position="419"/>
        <end position="444"/>
    </location>
</feature>
<accession>A0ABZ2RPP7</accession>
<dbReference type="InterPro" id="IPR035906">
    <property type="entry name" value="MetI-like_sf"/>
</dbReference>
<feature type="domain" description="ABC transmembrane type-1" evidence="8">
    <location>
        <begin position="383"/>
        <end position="567"/>
    </location>
</feature>
<dbReference type="Gene3D" id="1.10.3720.10">
    <property type="entry name" value="MetI-like"/>
    <property type="match status" value="2"/>
</dbReference>
<feature type="transmembrane region" description="Helical" evidence="7">
    <location>
        <begin position="234"/>
        <end position="254"/>
    </location>
</feature>
<comment type="subcellular location">
    <subcellularLocation>
        <location evidence="1 7">Cell membrane</location>
        <topology evidence="1 7">Multi-pass membrane protein</topology>
    </subcellularLocation>
</comment>
<evidence type="ECO:0000256" key="2">
    <source>
        <dbReference type="ARBA" id="ARBA00022448"/>
    </source>
</evidence>
<protein>
    <submittedName>
        <fullName evidence="9">ABC transporter permease subunit</fullName>
    </submittedName>
</protein>
<evidence type="ECO:0000313" key="9">
    <source>
        <dbReference type="EMBL" id="WXL28098.1"/>
    </source>
</evidence>
<name>A0ABZ2RPP7_9BACT</name>
<dbReference type="Pfam" id="PF00528">
    <property type="entry name" value="BPD_transp_1"/>
    <property type="match status" value="1"/>
</dbReference>
<proteinExistence type="inferred from homology"/>
<feature type="transmembrane region" description="Helical" evidence="7">
    <location>
        <begin position="39"/>
        <end position="57"/>
    </location>
</feature>
<keyword evidence="6 7" id="KW-0472">Membrane</keyword>
<keyword evidence="5 7" id="KW-1133">Transmembrane helix</keyword>
<feature type="transmembrane region" description="Helical" evidence="7">
    <location>
        <begin position="521"/>
        <end position="540"/>
    </location>
</feature>
<dbReference type="CDD" id="cd06261">
    <property type="entry name" value="TM_PBP2"/>
    <property type="match status" value="1"/>
</dbReference>
<feature type="transmembrane region" description="Helical" evidence="7">
    <location>
        <begin position="105"/>
        <end position="126"/>
    </location>
</feature>
<dbReference type="PROSITE" id="PS50928">
    <property type="entry name" value="ABC_TM1"/>
    <property type="match status" value="2"/>
</dbReference>
<dbReference type="InterPro" id="IPR000515">
    <property type="entry name" value="MetI-like"/>
</dbReference>
<feature type="transmembrane region" description="Helical" evidence="7">
    <location>
        <begin position="322"/>
        <end position="341"/>
    </location>
</feature>
<keyword evidence="10" id="KW-1185">Reference proteome</keyword>
<feature type="transmembrane region" description="Helical" evidence="7">
    <location>
        <begin position="552"/>
        <end position="570"/>
    </location>
</feature>
<dbReference type="Proteomes" id="UP001460679">
    <property type="component" value="Chromosome"/>
</dbReference>
<dbReference type="PANTHER" id="PTHR30043:SF1">
    <property type="entry name" value="ABC TRANSPORT SYSTEM PERMEASE PROTEIN P69"/>
    <property type="match status" value="1"/>
</dbReference>
<comment type="similarity">
    <text evidence="7">Belongs to the binding-protein-dependent transport system permease family.</text>
</comment>